<evidence type="ECO:0000313" key="2">
    <source>
        <dbReference type="EMBL" id="QCG76043.1"/>
    </source>
</evidence>
<keyword evidence="2" id="KW-0378">Hydrolase</keyword>
<dbReference type="Gene3D" id="3.90.79.10">
    <property type="entry name" value="Nucleoside Triphosphate Pyrophosphohydrolase"/>
    <property type="match status" value="1"/>
</dbReference>
<dbReference type="PROSITE" id="PS51462">
    <property type="entry name" value="NUDIX"/>
    <property type="match status" value="1"/>
</dbReference>
<keyword evidence="3" id="KW-1185">Reference proteome</keyword>
<sequence>MLENNELPKDGLLRELQEEMGFVPNIDKIYPFDIYESKDKNFRYYSFVCVVEDEFIPILNSESSGYAWVSLGTWPNPMHYGAKQSFKSAKSIDKLKLILSNHKEV</sequence>
<dbReference type="GO" id="GO:0016787">
    <property type="term" value="F:hydrolase activity"/>
    <property type="evidence" value="ECO:0007669"/>
    <property type="project" value="UniProtKB-KW"/>
</dbReference>
<dbReference type="InterPro" id="IPR000086">
    <property type="entry name" value="NUDIX_hydrolase_dom"/>
</dbReference>
<name>A0A4Y1LUK7_9CAUD</name>
<dbReference type="InterPro" id="IPR015797">
    <property type="entry name" value="NUDIX_hydrolase-like_dom_sf"/>
</dbReference>
<proteinExistence type="predicted"/>
<reference evidence="3" key="1">
    <citation type="journal article" date="2020" name="bioRxiv">
        <title>Integrative omics analysis of Pseudomonas aeruginosa virus PA5oct highlights the molecular complexity of jumbo phages.</title>
        <authorList>
            <person name="Lood C."/>
            <person name="Danis-Wlodarczyk K."/>
            <person name="Blasdel B.G."/>
            <person name="Jang H.B."/>
            <person name="Vandenheuvel D."/>
            <person name="Briers Y."/>
            <person name="Noben J.-P."/>
            <person name="van Noort V."/>
            <person name="Drulis-Kawa Z."/>
            <person name="Lavigne R."/>
        </authorList>
    </citation>
    <scope>NUCLEOTIDE SEQUENCE [LARGE SCALE GENOMIC DNA]</scope>
</reference>
<protein>
    <submittedName>
        <fullName evidence="2">MutT/NUDIX hydrolase family protein</fullName>
    </submittedName>
</protein>
<organism evidence="2 3">
    <name type="scientific">Pseudomonas phage vB_PaeM_PA5oct</name>
    <dbReference type="NCBI Taxonomy" id="2163605"/>
    <lineage>
        <taxon>Viruses</taxon>
        <taxon>Duplodnaviria</taxon>
        <taxon>Heunggongvirae</taxon>
        <taxon>Uroviricota</taxon>
        <taxon>Caudoviricetes</taxon>
        <taxon>Arenbergviridae</taxon>
        <taxon>Wroclawvirus</taxon>
        <taxon>Wroclawvirus PA5oct</taxon>
    </lineage>
</organism>
<feature type="domain" description="Nudix hydrolase" evidence="1">
    <location>
        <begin position="1"/>
        <end position="96"/>
    </location>
</feature>
<gene>
    <name evidence="2" type="ORF">EST35_0161</name>
</gene>
<dbReference type="EMBL" id="MK797984">
    <property type="protein sequence ID" value="QCG76043.1"/>
    <property type="molecule type" value="Genomic_DNA"/>
</dbReference>
<evidence type="ECO:0000259" key="1">
    <source>
        <dbReference type="PROSITE" id="PS51462"/>
    </source>
</evidence>
<dbReference type="SUPFAM" id="SSF55811">
    <property type="entry name" value="Nudix"/>
    <property type="match status" value="1"/>
</dbReference>
<dbReference type="Proteomes" id="UP000316733">
    <property type="component" value="Segment"/>
</dbReference>
<accession>A0A4Y1LUK7</accession>
<dbReference type="Pfam" id="PF00293">
    <property type="entry name" value="NUDIX"/>
    <property type="match status" value="1"/>
</dbReference>
<evidence type="ECO:0000313" key="3">
    <source>
        <dbReference type="Proteomes" id="UP000316733"/>
    </source>
</evidence>